<name>A0A0C5VHE0_9GAMM</name>
<sequence length="66" mass="7497">MTADEPMNTLDRMKNTVELTVELAYFASTSLTGYAGLLKWDSYLFKEDLTEGRDVIKVSLDHPLLQ</sequence>
<evidence type="ECO:0000313" key="1">
    <source>
        <dbReference type="EMBL" id="AJQ94082.1"/>
    </source>
</evidence>
<keyword evidence="2" id="KW-1185">Reference proteome</keyword>
<reference evidence="1 2" key="1">
    <citation type="submission" date="2014-01" db="EMBL/GenBank/DDBJ databases">
        <title>Full genme sequencing of cellulolytic bacterium Gynuella sunshinyii YC6258T gen. nov., sp. nov.</title>
        <authorList>
            <person name="Khan H."/>
            <person name="Chung E.J."/>
            <person name="Chung Y.R."/>
        </authorList>
    </citation>
    <scope>NUCLEOTIDE SEQUENCE [LARGE SCALE GENOMIC DNA]</scope>
    <source>
        <strain evidence="1 2">YC6258</strain>
    </source>
</reference>
<protein>
    <submittedName>
        <fullName evidence="1">Uncharacterized protein</fullName>
    </submittedName>
</protein>
<gene>
    <name evidence="1" type="ORF">YC6258_02038</name>
</gene>
<proteinExistence type="predicted"/>
<dbReference type="Proteomes" id="UP000032266">
    <property type="component" value="Chromosome"/>
</dbReference>
<dbReference type="HOGENOM" id="CLU_2825093_0_0_6"/>
<organism evidence="1 2">
    <name type="scientific">Gynuella sunshinyii YC6258</name>
    <dbReference type="NCBI Taxonomy" id="1445510"/>
    <lineage>
        <taxon>Bacteria</taxon>
        <taxon>Pseudomonadati</taxon>
        <taxon>Pseudomonadota</taxon>
        <taxon>Gammaproteobacteria</taxon>
        <taxon>Oceanospirillales</taxon>
        <taxon>Saccharospirillaceae</taxon>
        <taxon>Gynuella</taxon>
    </lineage>
</organism>
<accession>A0A0C5VHE0</accession>
<dbReference type="EMBL" id="CP007142">
    <property type="protein sequence ID" value="AJQ94082.1"/>
    <property type="molecule type" value="Genomic_DNA"/>
</dbReference>
<evidence type="ECO:0000313" key="2">
    <source>
        <dbReference type="Proteomes" id="UP000032266"/>
    </source>
</evidence>
<dbReference type="AlphaFoldDB" id="A0A0C5VHE0"/>
<dbReference type="KEGG" id="gsn:YC6258_02038"/>